<dbReference type="InterPro" id="IPR051938">
    <property type="entry name" value="Apopto_cytoskel_mod"/>
</dbReference>
<evidence type="ECO:0000256" key="2">
    <source>
        <dbReference type="ARBA" id="ARBA00023186"/>
    </source>
</evidence>
<dbReference type="Proteomes" id="UP000198970">
    <property type="component" value="Chromosome I"/>
</dbReference>
<sequence length="150" mass="17683">MDRMKNLYHVLGITNTATEEEIKKAYRTLSKKYHPDVNPGDSEREERFMEISEAYAILQNSQKRQEYDKMLMAEEKNTTVKKEKKITDDPSAESSMHFNFSRMDEQFAHFFGFQPKNGKVDEKAFNKSGKTKTNPIDMTEMFERYMGIKK</sequence>
<organism evidence="4 5">
    <name type="scientific">Lacrimispora sphenoides JCM 1415</name>
    <dbReference type="NCBI Taxonomy" id="1297793"/>
    <lineage>
        <taxon>Bacteria</taxon>
        <taxon>Bacillati</taxon>
        <taxon>Bacillota</taxon>
        <taxon>Clostridia</taxon>
        <taxon>Lachnospirales</taxon>
        <taxon>Lachnospiraceae</taxon>
        <taxon>Lacrimispora</taxon>
    </lineage>
</organism>
<protein>
    <submittedName>
        <fullName evidence="4">Molecular chaperone DnaJ</fullName>
    </submittedName>
</protein>
<dbReference type="InterPro" id="IPR001623">
    <property type="entry name" value="DnaJ_domain"/>
</dbReference>
<proteinExistence type="predicted"/>
<dbReference type="PROSITE" id="PS50076">
    <property type="entry name" value="DNAJ_2"/>
    <property type="match status" value="1"/>
</dbReference>
<evidence type="ECO:0000313" key="5">
    <source>
        <dbReference type="Proteomes" id="UP000198970"/>
    </source>
</evidence>
<name>A0ABY1C2H0_9FIRM</name>
<dbReference type="EMBL" id="LT630003">
    <property type="protein sequence ID" value="SET56791.1"/>
    <property type="molecule type" value="Genomic_DNA"/>
</dbReference>
<dbReference type="PROSITE" id="PS00636">
    <property type="entry name" value="DNAJ_1"/>
    <property type="match status" value="1"/>
</dbReference>
<reference evidence="4 5" key="1">
    <citation type="submission" date="2016-10" db="EMBL/GenBank/DDBJ databases">
        <authorList>
            <person name="Varghese N."/>
            <person name="Submissions S."/>
        </authorList>
    </citation>
    <scope>NUCLEOTIDE SEQUENCE [LARGE SCALE GENOMIC DNA]</scope>
    <source>
        <strain evidence="4 5">ATCC 19403</strain>
    </source>
</reference>
<dbReference type="PANTHER" id="PTHR44145:SF3">
    <property type="entry name" value="DNAJ HOMOLOG SUBFAMILY A MEMBER 3, MITOCHONDRIAL"/>
    <property type="match status" value="1"/>
</dbReference>
<feature type="domain" description="J" evidence="3">
    <location>
        <begin position="6"/>
        <end position="71"/>
    </location>
</feature>
<keyword evidence="5" id="KW-1185">Reference proteome</keyword>
<dbReference type="SMART" id="SM00271">
    <property type="entry name" value="DnaJ"/>
    <property type="match status" value="1"/>
</dbReference>
<dbReference type="SUPFAM" id="SSF46565">
    <property type="entry name" value="Chaperone J-domain"/>
    <property type="match status" value="1"/>
</dbReference>
<evidence type="ECO:0000313" key="4">
    <source>
        <dbReference type="EMBL" id="SET56791.1"/>
    </source>
</evidence>
<dbReference type="InterPro" id="IPR036869">
    <property type="entry name" value="J_dom_sf"/>
</dbReference>
<evidence type="ECO:0000259" key="3">
    <source>
        <dbReference type="PROSITE" id="PS50076"/>
    </source>
</evidence>
<dbReference type="InterPro" id="IPR018253">
    <property type="entry name" value="DnaJ_domain_CS"/>
</dbReference>
<dbReference type="CDD" id="cd06257">
    <property type="entry name" value="DnaJ"/>
    <property type="match status" value="1"/>
</dbReference>
<keyword evidence="2" id="KW-0143">Chaperone</keyword>
<evidence type="ECO:0000256" key="1">
    <source>
        <dbReference type="ARBA" id="ARBA00022705"/>
    </source>
</evidence>
<dbReference type="Gene3D" id="1.10.287.110">
    <property type="entry name" value="DnaJ domain"/>
    <property type="match status" value="1"/>
</dbReference>
<dbReference type="PRINTS" id="PR00625">
    <property type="entry name" value="JDOMAIN"/>
</dbReference>
<gene>
    <name evidence="4" type="ORF">SAMN02745906_0413</name>
</gene>
<dbReference type="PANTHER" id="PTHR44145">
    <property type="entry name" value="DNAJ HOMOLOG SUBFAMILY A MEMBER 3, MITOCHONDRIAL"/>
    <property type="match status" value="1"/>
</dbReference>
<dbReference type="Pfam" id="PF00226">
    <property type="entry name" value="DnaJ"/>
    <property type="match status" value="1"/>
</dbReference>
<keyword evidence="1" id="KW-0235">DNA replication</keyword>
<dbReference type="RefSeq" id="WP_157724381.1">
    <property type="nucleotide sequence ID" value="NZ_LT630003.1"/>
</dbReference>
<accession>A0ABY1C2H0</accession>